<gene>
    <name evidence="2" type="ORF">A9C19_00275</name>
</gene>
<dbReference type="Gene3D" id="3.40.630.30">
    <property type="match status" value="1"/>
</dbReference>
<sequence length="177" mass="20835">MKELETERLLLREIKVEDHQRIYDLFSNEELTRYYGQDPLTSMAQAKQLIESFSTLETEKRGMRWAIVSKEFNEVIGTIGFHNWNSRHMRAEIGYEIHPAYWRRGYATEAVKTVNKYGFHELQLNRIGAIVFLNNDASNSLLRKLGFVQEGILHDYMMQGGNAYDTYIYSLRRNDAK</sequence>
<dbReference type="PANTHER" id="PTHR43792:SF9">
    <property type="entry name" value="RIBOSOMAL-PROTEIN-ALANINE ACETYLTRANSFERASE"/>
    <property type="match status" value="1"/>
</dbReference>
<dbReference type="PROSITE" id="PS51186">
    <property type="entry name" value="GNAT"/>
    <property type="match status" value="1"/>
</dbReference>
<dbReference type="KEGG" id="bwh:A9C19_00275"/>
<dbReference type="InterPro" id="IPR051531">
    <property type="entry name" value="N-acetyltransferase"/>
</dbReference>
<keyword evidence="3" id="KW-1185">Reference proteome</keyword>
<dbReference type="GO" id="GO:0005737">
    <property type="term" value="C:cytoplasm"/>
    <property type="evidence" value="ECO:0007669"/>
    <property type="project" value="TreeGrafter"/>
</dbReference>
<dbReference type="Pfam" id="PF13302">
    <property type="entry name" value="Acetyltransf_3"/>
    <property type="match status" value="1"/>
</dbReference>
<dbReference type="InterPro" id="IPR000182">
    <property type="entry name" value="GNAT_dom"/>
</dbReference>
<proteinExistence type="predicted"/>
<evidence type="ECO:0000313" key="3">
    <source>
        <dbReference type="Proteomes" id="UP000181936"/>
    </source>
</evidence>
<organism evidence="2 3">
    <name type="scientific">Bacillus weihaiensis</name>
    <dbReference type="NCBI Taxonomy" id="1547283"/>
    <lineage>
        <taxon>Bacteria</taxon>
        <taxon>Bacillati</taxon>
        <taxon>Bacillota</taxon>
        <taxon>Bacilli</taxon>
        <taxon>Bacillales</taxon>
        <taxon>Bacillaceae</taxon>
        <taxon>Bacillus</taxon>
    </lineage>
</organism>
<reference evidence="2 3" key="1">
    <citation type="journal article" date="2016" name="Sci. Rep.">
        <title>Complete genome sequence and transcriptomic analysis of a novel marine strain Bacillus weihaiensis reveals the mechanism of brown algae degradation.</title>
        <authorList>
            <person name="Zhu Y."/>
            <person name="Chen P."/>
            <person name="Bao Y."/>
            <person name="Men Y."/>
            <person name="Zeng Y."/>
            <person name="Yang J."/>
            <person name="Sun J."/>
            <person name="Sun Y."/>
        </authorList>
    </citation>
    <scope>NUCLEOTIDE SEQUENCE [LARGE SCALE GENOMIC DNA]</scope>
    <source>
        <strain evidence="2 3">Alg07</strain>
    </source>
</reference>
<dbReference type="SUPFAM" id="SSF55729">
    <property type="entry name" value="Acyl-CoA N-acyltransferases (Nat)"/>
    <property type="match status" value="1"/>
</dbReference>
<dbReference type="EMBL" id="CP016020">
    <property type="protein sequence ID" value="APH03313.1"/>
    <property type="molecule type" value="Genomic_DNA"/>
</dbReference>
<keyword evidence="2" id="KW-0808">Transferase</keyword>
<dbReference type="STRING" id="1547283.A9C19_00275"/>
<dbReference type="GO" id="GO:0008999">
    <property type="term" value="F:protein-N-terminal-alanine acetyltransferase activity"/>
    <property type="evidence" value="ECO:0007669"/>
    <property type="project" value="TreeGrafter"/>
</dbReference>
<dbReference type="PANTHER" id="PTHR43792">
    <property type="entry name" value="GNAT FAMILY, PUTATIVE (AFU_ORTHOLOGUE AFUA_3G00765)-RELATED-RELATED"/>
    <property type="match status" value="1"/>
</dbReference>
<feature type="domain" description="N-acetyltransferase" evidence="1">
    <location>
        <begin position="9"/>
        <end position="174"/>
    </location>
</feature>
<evidence type="ECO:0000313" key="2">
    <source>
        <dbReference type="EMBL" id="APH03313.1"/>
    </source>
</evidence>
<dbReference type="InterPro" id="IPR016181">
    <property type="entry name" value="Acyl_CoA_acyltransferase"/>
</dbReference>
<dbReference type="AlphaFoldDB" id="A0A1L3MLU6"/>
<dbReference type="OrthoDB" id="9811523at2"/>
<dbReference type="CDD" id="cd04301">
    <property type="entry name" value="NAT_SF"/>
    <property type="match status" value="1"/>
</dbReference>
<protein>
    <submittedName>
        <fullName evidence="2">Acetyltransferase</fullName>
    </submittedName>
</protein>
<accession>A0A1L3MLU6</accession>
<evidence type="ECO:0000259" key="1">
    <source>
        <dbReference type="PROSITE" id="PS51186"/>
    </source>
</evidence>
<name>A0A1L3MLU6_9BACI</name>
<dbReference type="RefSeq" id="WP_072578096.1">
    <property type="nucleotide sequence ID" value="NZ_CP016020.1"/>
</dbReference>
<dbReference type="Proteomes" id="UP000181936">
    <property type="component" value="Chromosome"/>
</dbReference>